<reference evidence="1 2" key="1">
    <citation type="submission" date="2017-06" db="EMBL/GenBank/DDBJ databases">
        <authorList>
            <person name="Kim H.J."/>
            <person name="Triplett B.A."/>
        </authorList>
    </citation>
    <scope>NUCLEOTIDE SEQUENCE [LARGE SCALE GENOMIC DNA]</scope>
    <source>
        <strain evidence="1 2">DSM 25597</strain>
    </source>
</reference>
<gene>
    <name evidence="1" type="ORF">SAMN06265376_106248</name>
</gene>
<sequence>MSIWIGKDTDNNVRAQLDFQPENGHLGLAWEEVAVYENPDPKHLLKTLVVPSQYDKEITAINYVTELQSGIRLVEDVTLTNDGLVKETIYSYKDGEEKRPVVMVSEKYEYRNTDLEFYPAERGMYSREKKWQYYFENGMLDTNEENTKVRYKIYETNRQILEVGLKRRTNITRVLSEKVGAILVILGIFVDDENSTAKKKAYDELRKLSREFSTDFTEYKSYATTELYGLIETESSLPWLSAFVPTKEQLIGSGKTEEEATVFQSYIDALELNDMQGNTIRHYFIEKLKGNVR</sequence>
<evidence type="ECO:0000313" key="2">
    <source>
        <dbReference type="Proteomes" id="UP000198379"/>
    </source>
</evidence>
<protein>
    <submittedName>
        <fullName evidence="1">Uncharacterized protein</fullName>
    </submittedName>
</protein>
<dbReference type="RefSeq" id="WP_089372855.1">
    <property type="nucleotide sequence ID" value="NZ_BMEP01000005.1"/>
</dbReference>
<dbReference type="Proteomes" id="UP000198379">
    <property type="component" value="Unassembled WGS sequence"/>
</dbReference>
<organism evidence="1 2">
    <name type="scientific">Dokdonia pacifica</name>
    <dbReference type="NCBI Taxonomy" id="1627892"/>
    <lineage>
        <taxon>Bacteria</taxon>
        <taxon>Pseudomonadati</taxon>
        <taxon>Bacteroidota</taxon>
        <taxon>Flavobacteriia</taxon>
        <taxon>Flavobacteriales</taxon>
        <taxon>Flavobacteriaceae</taxon>
        <taxon>Dokdonia</taxon>
    </lineage>
</organism>
<name>A0A239BJP2_9FLAO</name>
<accession>A0A239BJP2</accession>
<proteinExistence type="predicted"/>
<dbReference type="AlphaFoldDB" id="A0A239BJP2"/>
<evidence type="ECO:0000313" key="1">
    <source>
        <dbReference type="EMBL" id="SNS08365.1"/>
    </source>
</evidence>
<dbReference type="EMBL" id="FZNY01000006">
    <property type="protein sequence ID" value="SNS08365.1"/>
    <property type="molecule type" value="Genomic_DNA"/>
</dbReference>
<keyword evidence="2" id="KW-1185">Reference proteome</keyword>